<dbReference type="GO" id="GO:0000160">
    <property type="term" value="P:phosphorelay signal transduction system"/>
    <property type="evidence" value="ECO:0007669"/>
    <property type="project" value="InterPro"/>
</dbReference>
<accession>A0A3S9P121</accession>
<reference evidence="3 4" key="1">
    <citation type="submission" date="2018-12" db="EMBL/GenBank/DDBJ databases">
        <title>Flammeovirga pectinis sp. nov., isolated from the gut of the Korean scallop, Patinopecten yessoensis.</title>
        <authorList>
            <person name="Bae J.-W."/>
            <person name="Jeong Y.-S."/>
            <person name="Kang W."/>
        </authorList>
    </citation>
    <scope>NUCLEOTIDE SEQUENCE [LARGE SCALE GENOMIC DNA]</scope>
    <source>
        <strain evidence="3 4">L12M1</strain>
    </source>
</reference>
<dbReference type="PROSITE" id="PS50894">
    <property type="entry name" value="HPT"/>
    <property type="match status" value="1"/>
</dbReference>
<keyword evidence="4" id="KW-1185">Reference proteome</keyword>
<name>A0A3S9P121_9BACT</name>
<feature type="modified residue" description="Phosphohistidine" evidence="1">
    <location>
        <position position="61"/>
    </location>
</feature>
<proteinExistence type="predicted"/>
<keyword evidence="1" id="KW-0597">Phosphoprotein</keyword>
<evidence type="ECO:0000259" key="2">
    <source>
        <dbReference type="PROSITE" id="PS50894"/>
    </source>
</evidence>
<protein>
    <recommendedName>
        <fullName evidence="2">HPt domain-containing protein</fullName>
    </recommendedName>
</protein>
<dbReference type="InterPro" id="IPR008207">
    <property type="entry name" value="Sig_transdc_His_kin_Hpt_dom"/>
</dbReference>
<evidence type="ECO:0000256" key="1">
    <source>
        <dbReference type="PROSITE-ProRule" id="PRU00110"/>
    </source>
</evidence>
<evidence type="ECO:0000313" key="4">
    <source>
        <dbReference type="Proteomes" id="UP000267268"/>
    </source>
</evidence>
<dbReference type="RefSeq" id="WP_126612818.1">
    <property type="nucleotide sequence ID" value="NZ_CP034562.1"/>
</dbReference>
<dbReference type="EMBL" id="CP034562">
    <property type="protein sequence ID" value="AZQ61872.1"/>
    <property type="molecule type" value="Genomic_DNA"/>
</dbReference>
<organism evidence="3 4">
    <name type="scientific">Flammeovirga pectinis</name>
    <dbReference type="NCBI Taxonomy" id="2494373"/>
    <lineage>
        <taxon>Bacteria</taxon>
        <taxon>Pseudomonadati</taxon>
        <taxon>Bacteroidota</taxon>
        <taxon>Cytophagia</taxon>
        <taxon>Cytophagales</taxon>
        <taxon>Flammeovirgaceae</taxon>
        <taxon>Flammeovirga</taxon>
    </lineage>
</organism>
<feature type="domain" description="HPt" evidence="2">
    <location>
        <begin position="22"/>
        <end position="120"/>
    </location>
</feature>
<dbReference type="Gene3D" id="1.20.120.160">
    <property type="entry name" value="HPT domain"/>
    <property type="match status" value="1"/>
</dbReference>
<gene>
    <name evidence="3" type="ORF">EI427_06350</name>
</gene>
<evidence type="ECO:0000313" key="3">
    <source>
        <dbReference type="EMBL" id="AZQ61872.1"/>
    </source>
</evidence>
<sequence length="120" mass="13832">MSTPQNNKMYDLSQLELLSRGDDSFITKMLDSFNSTLKEGISGINEAKKYNDWENLSKQVHKLKPSMQILGVNSLKDLICSLENDYKTENFNENSLIEKTDAFLENCRTLLIQTQQILHK</sequence>
<dbReference type="KEGG" id="fll:EI427_06350"/>
<dbReference type="Proteomes" id="UP000267268">
    <property type="component" value="Chromosome 1"/>
</dbReference>
<dbReference type="SUPFAM" id="SSF47226">
    <property type="entry name" value="Histidine-containing phosphotransfer domain, HPT domain"/>
    <property type="match status" value="1"/>
</dbReference>
<dbReference type="AlphaFoldDB" id="A0A3S9P121"/>
<dbReference type="GO" id="GO:0004672">
    <property type="term" value="F:protein kinase activity"/>
    <property type="evidence" value="ECO:0007669"/>
    <property type="project" value="UniProtKB-ARBA"/>
</dbReference>
<dbReference type="InterPro" id="IPR036641">
    <property type="entry name" value="HPT_dom_sf"/>
</dbReference>
<dbReference type="OrthoDB" id="982275at2"/>